<dbReference type="EMBL" id="CP000267">
    <property type="protein sequence ID" value="ABD69996.1"/>
    <property type="molecule type" value="Genomic_DNA"/>
</dbReference>
<keyword evidence="2" id="KW-1185">Reference proteome</keyword>
<proteinExistence type="predicted"/>
<sequence>MSVREHNRPLLQSKYARMCHMNIEMTWENGGLLKRMSGALSEEEFLLSSEQVLADPRFKDIRFVINDLLQVTGNDFSRGMLPYLAAIQYGSKATHSRCRVIFVSRDETILALIKDTLVTRDLDHFEVATASSVEAARDWIKKQPVLN</sequence>
<organism evidence="1 2">
    <name type="scientific">Albidiferax ferrireducens (strain ATCC BAA-621 / DSM 15236 / T118)</name>
    <name type="common">Rhodoferax ferrireducens</name>
    <dbReference type="NCBI Taxonomy" id="338969"/>
    <lineage>
        <taxon>Bacteria</taxon>
        <taxon>Pseudomonadati</taxon>
        <taxon>Pseudomonadota</taxon>
        <taxon>Betaproteobacteria</taxon>
        <taxon>Burkholderiales</taxon>
        <taxon>Comamonadaceae</taxon>
        <taxon>Rhodoferax</taxon>
    </lineage>
</organism>
<dbReference type="KEGG" id="rfr:Rfer_2275"/>
<protein>
    <recommendedName>
        <fullName evidence="3">STAS/SEC14 domain-containing protein</fullName>
    </recommendedName>
</protein>
<evidence type="ECO:0000313" key="1">
    <source>
        <dbReference type="EMBL" id="ABD69996.1"/>
    </source>
</evidence>
<name>Q21W57_ALBFT</name>
<dbReference type="eggNOG" id="ENOG5033N5X">
    <property type="taxonomic scope" value="Bacteria"/>
</dbReference>
<reference evidence="2" key="1">
    <citation type="submission" date="2006-02" db="EMBL/GenBank/DDBJ databases">
        <title>Complete sequence of chromosome of Rhodoferax ferrireducens DSM 15236.</title>
        <authorList>
            <person name="Copeland A."/>
            <person name="Lucas S."/>
            <person name="Lapidus A."/>
            <person name="Barry K."/>
            <person name="Detter J.C."/>
            <person name="Glavina del Rio T."/>
            <person name="Hammon N."/>
            <person name="Israni S."/>
            <person name="Pitluck S."/>
            <person name="Brettin T."/>
            <person name="Bruce D."/>
            <person name="Han C."/>
            <person name="Tapia R."/>
            <person name="Gilna P."/>
            <person name="Kiss H."/>
            <person name="Schmutz J."/>
            <person name="Larimer F."/>
            <person name="Land M."/>
            <person name="Kyrpides N."/>
            <person name="Ivanova N."/>
            <person name="Richardson P."/>
        </authorList>
    </citation>
    <scope>NUCLEOTIDE SEQUENCE [LARGE SCALE GENOMIC DNA]</scope>
    <source>
        <strain evidence="2">ATCC BAA-621 / DSM 15236 / T118</strain>
    </source>
</reference>
<dbReference type="AlphaFoldDB" id="Q21W57"/>
<dbReference type="Proteomes" id="UP000008332">
    <property type="component" value="Chromosome"/>
</dbReference>
<dbReference type="HOGENOM" id="CLU_1945109_0_0_4"/>
<gene>
    <name evidence="1" type="ordered locus">Rfer_2275</name>
</gene>
<evidence type="ECO:0008006" key="3">
    <source>
        <dbReference type="Google" id="ProtNLM"/>
    </source>
</evidence>
<accession>Q21W57</accession>
<evidence type="ECO:0000313" key="2">
    <source>
        <dbReference type="Proteomes" id="UP000008332"/>
    </source>
</evidence>